<feature type="compositionally biased region" description="Basic and acidic residues" evidence="1">
    <location>
        <begin position="1"/>
        <end position="19"/>
    </location>
</feature>
<sequence>GQFKGVREEIGKKESRDDYSATPPAPSCGEESATGSD</sequence>
<accession>X1MAW6</accession>
<evidence type="ECO:0000256" key="1">
    <source>
        <dbReference type="SAM" id="MobiDB-lite"/>
    </source>
</evidence>
<gene>
    <name evidence="2" type="ORF">S06H3_18475</name>
</gene>
<feature type="non-terminal residue" evidence="2">
    <location>
        <position position="1"/>
    </location>
</feature>
<dbReference type="EMBL" id="BARV01009349">
    <property type="protein sequence ID" value="GAI15241.1"/>
    <property type="molecule type" value="Genomic_DNA"/>
</dbReference>
<feature type="region of interest" description="Disordered" evidence="1">
    <location>
        <begin position="1"/>
        <end position="37"/>
    </location>
</feature>
<proteinExistence type="predicted"/>
<comment type="caution">
    <text evidence="2">The sequence shown here is derived from an EMBL/GenBank/DDBJ whole genome shotgun (WGS) entry which is preliminary data.</text>
</comment>
<organism evidence="2">
    <name type="scientific">marine sediment metagenome</name>
    <dbReference type="NCBI Taxonomy" id="412755"/>
    <lineage>
        <taxon>unclassified sequences</taxon>
        <taxon>metagenomes</taxon>
        <taxon>ecological metagenomes</taxon>
    </lineage>
</organism>
<name>X1MAW6_9ZZZZ</name>
<reference evidence="2" key="1">
    <citation type="journal article" date="2014" name="Front. Microbiol.">
        <title>High frequency of phylogenetically diverse reductive dehalogenase-homologous genes in deep subseafloor sedimentary metagenomes.</title>
        <authorList>
            <person name="Kawai M."/>
            <person name="Futagami T."/>
            <person name="Toyoda A."/>
            <person name="Takaki Y."/>
            <person name="Nishi S."/>
            <person name="Hori S."/>
            <person name="Arai W."/>
            <person name="Tsubouchi T."/>
            <person name="Morono Y."/>
            <person name="Uchiyama I."/>
            <person name="Ito T."/>
            <person name="Fujiyama A."/>
            <person name="Inagaki F."/>
            <person name="Takami H."/>
        </authorList>
    </citation>
    <scope>NUCLEOTIDE SEQUENCE</scope>
    <source>
        <strain evidence="2">Expedition CK06-06</strain>
    </source>
</reference>
<evidence type="ECO:0000313" key="2">
    <source>
        <dbReference type="EMBL" id="GAI15241.1"/>
    </source>
</evidence>
<protein>
    <submittedName>
        <fullName evidence="2">Uncharacterized protein</fullName>
    </submittedName>
</protein>
<dbReference type="AlphaFoldDB" id="X1MAW6"/>